<feature type="non-terminal residue" evidence="1">
    <location>
        <position position="1"/>
    </location>
</feature>
<gene>
    <name evidence="1" type="ORF">DACRYDRAFT_50799</name>
</gene>
<name>M5G3X3_DACPD</name>
<keyword evidence="2" id="KW-1185">Reference proteome</keyword>
<sequence length="127" mass="14381">FRTDDSSDSTNGRSWCALEYQDNWKGAAIPYAVMNQSYDSDLALEKAMYCGLELEVHNPANDRVVTVWVVDAFDQSWVHTNASLDLTVSAFQELNGTFNGDKDAVIKNMTWVFTGWLVLTWVVSTFR</sequence>
<accession>M5G3X3</accession>
<evidence type="ECO:0000313" key="1">
    <source>
        <dbReference type="EMBL" id="EJU02910.1"/>
    </source>
</evidence>
<organism evidence="1 2">
    <name type="scientific">Dacryopinax primogenitus (strain DJM 731)</name>
    <name type="common">Brown rot fungus</name>
    <dbReference type="NCBI Taxonomy" id="1858805"/>
    <lineage>
        <taxon>Eukaryota</taxon>
        <taxon>Fungi</taxon>
        <taxon>Dikarya</taxon>
        <taxon>Basidiomycota</taxon>
        <taxon>Agaricomycotina</taxon>
        <taxon>Dacrymycetes</taxon>
        <taxon>Dacrymycetales</taxon>
        <taxon>Dacrymycetaceae</taxon>
        <taxon>Dacryopinax</taxon>
    </lineage>
</organism>
<proteinExistence type="predicted"/>
<dbReference type="AlphaFoldDB" id="M5G3X3"/>
<dbReference type="RefSeq" id="XP_040629804.1">
    <property type="nucleotide sequence ID" value="XM_040775010.1"/>
</dbReference>
<evidence type="ECO:0000313" key="2">
    <source>
        <dbReference type="Proteomes" id="UP000030653"/>
    </source>
</evidence>
<reference evidence="1 2" key="1">
    <citation type="journal article" date="2012" name="Science">
        <title>The Paleozoic origin of enzymatic lignin decomposition reconstructed from 31 fungal genomes.</title>
        <authorList>
            <person name="Floudas D."/>
            <person name="Binder M."/>
            <person name="Riley R."/>
            <person name="Barry K."/>
            <person name="Blanchette R.A."/>
            <person name="Henrissat B."/>
            <person name="Martinez A.T."/>
            <person name="Otillar R."/>
            <person name="Spatafora J.W."/>
            <person name="Yadav J.S."/>
            <person name="Aerts A."/>
            <person name="Benoit I."/>
            <person name="Boyd A."/>
            <person name="Carlson A."/>
            <person name="Copeland A."/>
            <person name="Coutinho P.M."/>
            <person name="de Vries R.P."/>
            <person name="Ferreira P."/>
            <person name="Findley K."/>
            <person name="Foster B."/>
            <person name="Gaskell J."/>
            <person name="Glotzer D."/>
            <person name="Gorecki P."/>
            <person name="Heitman J."/>
            <person name="Hesse C."/>
            <person name="Hori C."/>
            <person name="Igarashi K."/>
            <person name="Jurgens J.A."/>
            <person name="Kallen N."/>
            <person name="Kersten P."/>
            <person name="Kohler A."/>
            <person name="Kuees U."/>
            <person name="Kumar T.K.A."/>
            <person name="Kuo A."/>
            <person name="LaButti K."/>
            <person name="Larrondo L.F."/>
            <person name="Lindquist E."/>
            <person name="Ling A."/>
            <person name="Lombard V."/>
            <person name="Lucas S."/>
            <person name="Lundell T."/>
            <person name="Martin R."/>
            <person name="McLaughlin D.J."/>
            <person name="Morgenstern I."/>
            <person name="Morin E."/>
            <person name="Murat C."/>
            <person name="Nagy L.G."/>
            <person name="Nolan M."/>
            <person name="Ohm R.A."/>
            <person name="Patyshakuliyeva A."/>
            <person name="Rokas A."/>
            <person name="Ruiz-Duenas F.J."/>
            <person name="Sabat G."/>
            <person name="Salamov A."/>
            <person name="Samejima M."/>
            <person name="Schmutz J."/>
            <person name="Slot J.C."/>
            <person name="St John F."/>
            <person name="Stenlid J."/>
            <person name="Sun H."/>
            <person name="Sun S."/>
            <person name="Syed K."/>
            <person name="Tsang A."/>
            <person name="Wiebenga A."/>
            <person name="Young D."/>
            <person name="Pisabarro A."/>
            <person name="Eastwood D.C."/>
            <person name="Martin F."/>
            <person name="Cullen D."/>
            <person name="Grigoriev I.V."/>
            <person name="Hibbett D.S."/>
        </authorList>
    </citation>
    <scope>NUCLEOTIDE SEQUENCE [LARGE SCALE GENOMIC DNA]</scope>
    <source>
        <strain evidence="1 2">DJM-731 SS1</strain>
    </source>
</reference>
<dbReference type="EMBL" id="JH795861">
    <property type="protein sequence ID" value="EJU02910.1"/>
    <property type="molecule type" value="Genomic_DNA"/>
</dbReference>
<protein>
    <submittedName>
        <fullName evidence="1">Uncharacterized protein</fullName>
    </submittedName>
</protein>
<dbReference type="HOGENOM" id="CLU_1975745_0_0_1"/>
<dbReference type="SUPFAM" id="SSF50685">
    <property type="entry name" value="Barwin-like endoglucanases"/>
    <property type="match status" value="1"/>
</dbReference>
<dbReference type="Proteomes" id="UP000030653">
    <property type="component" value="Unassembled WGS sequence"/>
</dbReference>
<dbReference type="InterPro" id="IPR036908">
    <property type="entry name" value="RlpA-like_sf"/>
</dbReference>
<dbReference type="GeneID" id="63690072"/>
<dbReference type="Gene3D" id="2.40.40.10">
    <property type="entry name" value="RlpA-like domain"/>
    <property type="match status" value="1"/>
</dbReference>
<dbReference type="OrthoDB" id="623670at2759"/>